<evidence type="ECO:0000313" key="2">
    <source>
        <dbReference type="Proteomes" id="UP000268469"/>
    </source>
</evidence>
<dbReference type="EMBL" id="QNBE01000014">
    <property type="protein sequence ID" value="RKX71204.1"/>
    <property type="molecule type" value="Genomic_DNA"/>
</dbReference>
<gene>
    <name evidence="1" type="ORF">DRP53_02335</name>
</gene>
<name>A0A660SKC4_UNCW3</name>
<accession>A0A660SKC4</accession>
<reference evidence="1 2" key="1">
    <citation type="submission" date="2018-06" db="EMBL/GenBank/DDBJ databases">
        <title>Extensive metabolic versatility and redundancy in microbially diverse, dynamic hydrothermal sediments.</title>
        <authorList>
            <person name="Dombrowski N."/>
            <person name="Teske A."/>
            <person name="Baker B.J."/>
        </authorList>
    </citation>
    <scope>NUCLEOTIDE SEQUENCE [LARGE SCALE GENOMIC DNA]</scope>
    <source>
        <strain evidence="1">B36_G15</strain>
    </source>
</reference>
<organism evidence="1 2">
    <name type="scientific">candidate division WOR-3 bacterium</name>
    <dbReference type="NCBI Taxonomy" id="2052148"/>
    <lineage>
        <taxon>Bacteria</taxon>
        <taxon>Bacteria division WOR-3</taxon>
    </lineage>
</organism>
<comment type="caution">
    <text evidence="1">The sequence shown here is derived from an EMBL/GenBank/DDBJ whole genome shotgun (WGS) entry which is preliminary data.</text>
</comment>
<dbReference type="PROSITE" id="PS51257">
    <property type="entry name" value="PROKAR_LIPOPROTEIN"/>
    <property type="match status" value="1"/>
</dbReference>
<protein>
    <submittedName>
        <fullName evidence="1">Uncharacterized protein</fullName>
    </submittedName>
</protein>
<evidence type="ECO:0000313" key="1">
    <source>
        <dbReference type="EMBL" id="RKX71204.1"/>
    </source>
</evidence>
<proteinExistence type="predicted"/>
<dbReference type="AlphaFoldDB" id="A0A660SKC4"/>
<dbReference type="Proteomes" id="UP000268469">
    <property type="component" value="Unassembled WGS sequence"/>
</dbReference>
<sequence length="312" mass="35280">MRKLMPLISIGLAAIGLLLVTGCQPESDEALIRDLLENSQYTAEGSGFQKENDDTTNLKGAQLSPGFFDLETIPFVRFARWIVRPIPRHIEIDINGDSAWATIEAEAHGWFYVLNESVPGAPVYRREFYDSLVRDVYLEKDEDGWHIVSITPVNIWTKDGKNDITIKDLKAVARPSGAEFHITSSDTLLTKDQLPTFEPNDTVKVTVEAQIEMTSTEADSLWAFLHHGRHPRAGHRIHHRDPFYRLTTWTFEREWVIADDSIVTTPALRHAAVDFIAWSTLWGGEDATYYAAAWALPYIVKKSGEETPPDTE</sequence>